<dbReference type="AlphaFoldDB" id="A0A7W7ZPR1"/>
<comment type="similarity">
    <text evidence="1">Belongs to the AHA1 family.</text>
</comment>
<evidence type="ECO:0000313" key="3">
    <source>
        <dbReference type="EMBL" id="MBB5063817.1"/>
    </source>
</evidence>
<comment type="caution">
    <text evidence="3">The sequence shown here is derived from an EMBL/GenBank/DDBJ whole genome shotgun (WGS) entry which is preliminary data.</text>
</comment>
<feature type="domain" description="Activator of Hsp90 ATPase homologue 1/2-like C-terminal" evidence="2">
    <location>
        <begin position="19"/>
        <end position="138"/>
    </location>
</feature>
<dbReference type="EMBL" id="JACHIO010000007">
    <property type="protein sequence ID" value="MBB5063817.1"/>
    <property type="molecule type" value="Genomic_DNA"/>
</dbReference>
<dbReference type="CDD" id="cd07814">
    <property type="entry name" value="SRPBCC_CalC_Aha1-like"/>
    <property type="match status" value="1"/>
</dbReference>
<dbReference type="Proteomes" id="UP000584867">
    <property type="component" value="Unassembled WGS sequence"/>
</dbReference>
<evidence type="ECO:0000256" key="1">
    <source>
        <dbReference type="ARBA" id="ARBA00006817"/>
    </source>
</evidence>
<evidence type="ECO:0000259" key="2">
    <source>
        <dbReference type="Pfam" id="PF08327"/>
    </source>
</evidence>
<dbReference type="Pfam" id="PF08327">
    <property type="entry name" value="AHSA1"/>
    <property type="match status" value="1"/>
</dbReference>
<reference evidence="3 4" key="1">
    <citation type="submission" date="2020-08" db="EMBL/GenBank/DDBJ databases">
        <title>Genomic Encyclopedia of Type Strains, Phase IV (KMG-V): Genome sequencing to study the core and pangenomes of soil and plant-associated prokaryotes.</title>
        <authorList>
            <person name="Whitman W."/>
        </authorList>
    </citation>
    <scope>NUCLEOTIDE SEQUENCE [LARGE SCALE GENOMIC DNA]</scope>
    <source>
        <strain evidence="3 4">X5P3</strain>
    </source>
</reference>
<dbReference type="InterPro" id="IPR023393">
    <property type="entry name" value="START-like_dom_sf"/>
</dbReference>
<evidence type="ECO:0000313" key="4">
    <source>
        <dbReference type="Proteomes" id="UP000584867"/>
    </source>
</evidence>
<sequence>MNNPAKNTRTVVVEKVFAYPPEKLWRALTEPTLLAQWLLNNDFKPSVGQAFQFRADPMPNWSGIIDCEVLIVEPPARLSYTWNSMGLESVVLFTLTPGEGGTHLRIEQSGFRPDQDAAYKGASYGWKNFVGKLEQVLEGGVA</sequence>
<dbReference type="SUPFAM" id="SSF55961">
    <property type="entry name" value="Bet v1-like"/>
    <property type="match status" value="1"/>
</dbReference>
<dbReference type="InterPro" id="IPR013538">
    <property type="entry name" value="ASHA1/2-like_C"/>
</dbReference>
<proteinExistence type="inferred from homology"/>
<dbReference type="Gene3D" id="3.30.530.20">
    <property type="match status" value="1"/>
</dbReference>
<accession>A0A7W7ZPR1</accession>
<gene>
    <name evidence="3" type="ORF">HDF15_002162</name>
</gene>
<name>A0A7W7ZPR1_9BACT</name>
<dbReference type="RefSeq" id="WP_184255237.1">
    <property type="nucleotide sequence ID" value="NZ_JACHIO010000007.1"/>
</dbReference>
<protein>
    <submittedName>
        <fullName evidence="3">Uncharacterized protein YndB with AHSA1/START domain</fullName>
    </submittedName>
</protein>
<organism evidence="3 4">
    <name type="scientific">Granulicella mallensis</name>
    <dbReference type="NCBI Taxonomy" id="940614"/>
    <lineage>
        <taxon>Bacteria</taxon>
        <taxon>Pseudomonadati</taxon>
        <taxon>Acidobacteriota</taxon>
        <taxon>Terriglobia</taxon>
        <taxon>Terriglobales</taxon>
        <taxon>Acidobacteriaceae</taxon>
        <taxon>Granulicella</taxon>
    </lineage>
</organism>